<evidence type="ECO:0000256" key="3">
    <source>
        <dbReference type="ARBA" id="ARBA00022679"/>
    </source>
</evidence>
<reference evidence="12" key="3">
    <citation type="journal article" date="2016" name="Gigascience">
        <title>De novo construction of an expanded transcriptome assembly for the western tarnished plant bug, Lygus hesperus.</title>
        <authorList>
            <person name="Tassone E.E."/>
            <person name="Geib S.M."/>
            <person name="Hall B."/>
            <person name="Fabrick J.A."/>
            <person name="Brent C.S."/>
            <person name="Hull J.J."/>
        </authorList>
    </citation>
    <scope>NUCLEOTIDE SEQUENCE</scope>
</reference>
<dbReference type="SUPFAM" id="SSF56112">
    <property type="entry name" value="Protein kinase-like (PK-like)"/>
    <property type="match status" value="1"/>
</dbReference>
<evidence type="ECO:0000256" key="9">
    <source>
        <dbReference type="PROSITE-ProRule" id="PRU10141"/>
    </source>
</evidence>
<comment type="catalytic activity">
    <reaction evidence="7">
        <text>L-threonyl-[protein] + ATP = O-phospho-L-threonyl-[protein] + ADP + H(+)</text>
        <dbReference type="Rhea" id="RHEA:46608"/>
        <dbReference type="Rhea" id="RHEA-COMP:11060"/>
        <dbReference type="Rhea" id="RHEA-COMP:11605"/>
        <dbReference type="ChEBI" id="CHEBI:15378"/>
        <dbReference type="ChEBI" id="CHEBI:30013"/>
        <dbReference type="ChEBI" id="CHEBI:30616"/>
        <dbReference type="ChEBI" id="CHEBI:61977"/>
        <dbReference type="ChEBI" id="CHEBI:456216"/>
        <dbReference type="EC" id="2.7.11.1"/>
    </reaction>
</comment>
<evidence type="ECO:0000256" key="8">
    <source>
        <dbReference type="ARBA" id="ARBA00048679"/>
    </source>
</evidence>
<keyword evidence="5 11" id="KW-0418">Kinase</keyword>
<protein>
    <recommendedName>
        <fullName evidence="1">non-specific serine/threonine protein kinase</fullName>
        <ecNumber evidence="1">2.7.11.1</ecNumber>
    </recommendedName>
</protein>
<dbReference type="EMBL" id="GBHO01031612">
    <property type="protein sequence ID" value="JAG11992.1"/>
    <property type="molecule type" value="Transcribed_RNA"/>
</dbReference>
<reference evidence="11" key="2">
    <citation type="submission" date="2014-07" db="EMBL/GenBank/DDBJ databases">
        <authorList>
            <person name="Hull J."/>
        </authorList>
    </citation>
    <scope>NUCLEOTIDE SEQUENCE</scope>
</reference>
<reference evidence="11" key="1">
    <citation type="journal article" date="2014" name="PLoS ONE">
        <title>Transcriptome-Based Identification of ABC Transporters in the Western Tarnished Plant Bug Lygus hesperus.</title>
        <authorList>
            <person name="Hull J.J."/>
            <person name="Chaney K."/>
            <person name="Geib S.M."/>
            <person name="Fabrick J.A."/>
            <person name="Brent C.S."/>
            <person name="Walsh D."/>
            <person name="Lavine L.C."/>
        </authorList>
    </citation>
    <scope>NUCLEOTIDE SEQUENCE</scope>
</reference>
<evidence type="ECO:0000313" key="13">
    <source>
        <dbReference type="EMBL" id="JAQ15919.1"/>
    </source>
</evidence>
<dbReference type="InterPro" id="IPR017441">
    <property type="entry name" value="Protein_kinase_ATP_BS"/>
</dbReference>
<keyword evidence="2" id="KW-0723">Serine/threonine-protein kinase</keyword>
<dbReference type="InterPro" id="IPR000719">
    <property type="entry name" value="Prot_kinase_dom"/>
</dbReference>
<evidence type="ECO:0000313" key="11">
    <source>
        <dbReference type="EMBL" id="JAG11992.1"/>
    </source>
</evidence>
<feature type="domain" description="Protein kinase" evidence="10">
    <location>
        <begin position="22"/>
        <end position="112"/>
    </location>
</feature>
<dbReference type="Gene3D" id="3.30.200.20">
    <property type="entry name" value="Phosphorylase Kinase, domain 1"/>
    <property type="match status" value="1"/>
</dbReference>
<sequence>MDKNSGKEKATMSGSKMMSKDFVFESQLGTGAFSKVMVGLHKPTNKHYAVKVVSKQTILNIQNEEERARMASVVRREAQMLRLCNHANIVKFYASMQSLQDLYFITELCDGG</sequence>
<accession>A0A0A9WU52</accession>
<evidence type="ECO:0000313" key="12">
    <source>
        <dbReference type="EMBL" id="JAQ03521.1"/>
    </source>
</evidence>
<organism evidence="11">
    <name type="scientific">Lygus hesperus</name>
    <name type="common">Western plant bug</name>
    <dbReference type="NCBI Taxonomy" id="30085"/>
    <lineage>
        <taxon>Eukaryota</taxon>
        <taxon>Metazoa</taxon>
        <taxon>Ecdysozoa</taxon>
        <taxon>Arthropoda</taxon>
        <taxon>Hexapoda</taxon>
        <taxon>Insecta</taxon>
        <taxon>Pterygota</taxon>
        <taxon>Neoptera</taxon>
        <taxon>Paraneoptera</taxon>
        <taxon>Hemiptera</taxon>
        <taxon>Heteroptera</taxon>
        <taxon>Panheteroptera</taxon>
        <taxon>Cimicomorpha</taxon>
        <taxon>Miridae</taxon>
        <taxon>Mirini</taxon>
        <taxon>Lygus</taxon>
    </lineage>
</organism>
<evidence type="ECO:0000256" key="7">
    <source>
        <dbReference type="ARBA" id="ARBA00047899"/>
    </source>
</evidence>
<dbReference type="AlphaFoldDB" id="A0A0A9WU52"/>
<dbReference type="EMBL" id="GDHC01015108">
    <property type="protein sequence ID" value="JAQ03521.1"/>
    <property type="molecule type" value="Transcribed_RNA"/>
</dbReference>
<gene>
    <name evidence="11" type="primary">PKH3</name>
    <name evidence="13" type="synonym">PKH3_0</name>
    <name evidence="12" type="synonym">PKH3_1</name>
    <name evidence="11" type="ORF">CM83_2515</name>
    <name evidence="13" type="ORF">g.219</name>
    <name evidence="12" type="ORF">g.223</name>
</gene>
<dbReference type="EC" id="2.7.11.1" evidence="1"/>
<dbReference type="GO" id="GO:0005524">
    <property type="term" value="F:ATP binding"/>
    <property type="evidence" value="ECO:0007669"/>
    <property type="project" value="UniProtKB-UniRule"/>
</dbReference>
<dbReference type="GO" id="GO:0007165">
    <property type="term" value="P:signal transduction"/>
    <property type="evidence" value="ECO:0007669"/>
    <property type="project" value="TreeGrafter"/>
</dbReference>
<keyword evidence="3" id="KW-0808">Transferase</keyword>
<evidence type="ECO:0000256" key="5">
    <source>
        <dbReference type="ARBA" id="ARBA00022777"/>
    </source>
</evidence>
<comment type="catalytic activity">
    <reaction evidence="8">
        <text>L-seryl-[protein] + ATP = O-phospho-L-seryl-[protein] + ADP + H(+)</text>
        <dbReference type="Rhea" id="RHEA:17989"/>
        <dbReference type="Rhea" id="RHEA-COMP:9863"/>
        <dbReference type="Rhea" id="RHEA-COMP:11604"/>
        <dbReference type="ChEBI" id="CHEBI:15378"/>
        <dbReference type="ChEBI" id="CHEBI:29999"/>
        <dbReference type="ChEBI" id="CHEBI:30616"/>
        <dbReference type="ChEBI" id="CHEBI:83421"/>
        <dbReference type="ChEBI" id="CHEBI:456216"/>
        <dbReference type="EC" id="2.7.11.1"/>
    </reaction>
</comment>
<feature type="binding site" evidence="9">
    <location>
        <position position="51"/>
    </location>
    <ligand>
        <name>ATP</name>
        <dbReference type="ChEBI" id="CHEBI:30616"/>
    </ligand>
</feature>
<dbReference type="PROSITE" id="PS50011">
    <property type="entry name" value="PROTEIN_KINASE_DOM"/>
    <property type="match status" value="1"/>
</dbReference>
<dbReference type="PANTHER" id="PTHR43895">
    <property type="entry name" value="CALCIUM/CALMODULIN-DEPENDENT PROTEIN KINASE KINASE-RELATED"/>
    <property type="match status" value="1"/>
</dbReference>
<evidence type="ECO:0000256" key="4">
    <source>
        <dbReference type="ARBA" id="ARBA00022741"/>
    </source>
</evidence>
<evidence type="ECO:0000259" key="10">
    <source>
        <dbReference type="PROSITE" id="PS50011"/>
    </source>
</evidence>
<dbReference type="PROSITE" id="PS00107">
    <property type="entry name" value="PROTEIN_KINASE_ATP"/>
    <property type="match status" value="1"/>
</dbReference>
<keyword evidence="4 9" id="KW-0547">Nucleotide-binding</keyword>
<evidence type="ECO:0000256" key="6">
    <source>
        <dbReference type="ARBA" id="ARBA00022840"/>
    </source>
</evidence>
<dbReference type="GO" id="GO:0004674">
    <property type="term" value="F:protein serine/threonine kinase activity"/>
    <property type="evidence" value="ECO:0007669"/>
    <property type="project" value="UniProtKB-KW"/>
</dbReference>
<dbReference type="EMBL" id="GDHC01002710">
    <property type="protein sequence ID" value="JAQ15919.1"/>
    <property type="molecule type" value="Transcribed_RNA"/>
</dbReference>
<name>A0A0A9WU52_LYGHE</name>
<proteinExistence type="predicted"/>
<keyword evidence="6 9" id="KW-0067">ATP-binding</keyword>
<dbReference type="PANTHER" id="PTHR43895:SF32">
    <property type="entry name" value="SERINE_THREONINE-PROTEIN KINASE CHK1"/>
    <property type="match status" value="1"/>
</dbReference>
<dbReference type="InterPro" id="IPR011009">
    <property type="entry name" value="Kinase-like_dom_sf"/>
</dbReference>
<dbReference type="Pfam" id="PF00069">
    <property type="entry name" value="Pkinase"/>
    <property type="match status" value="1"/>
</dbReference>
<evidence type="ECO:0000256" key="2">
    <source>
        <dbReference type="ARBA" id="ARBA00022527"/>
    </source>
</evidence>
<evidence type="ECO:0000256" key="1">
    <source>
        <dbReference type="ARBA" id="ARBA00012513"/>
    </source>
</evidence>